<dbReference type="Proteomes" id="UP000317238">
    <property type="component" value="Unassembled WGS sequence"/>
</dbReference>
<dbReference type="CDD" id="cd01168">
    <property type="entry name" value="adenosine_kinase"/>
    <property type="match status" value="1"/>
</dbReference>
<evidence type="ECO:0000256" key="1">
    <source>
        <dbReference type="ARBA" id="ARBA00010688"/>
    </source>
</evidence>
<dbReference type="Pfam" id="PF00294">
    <property type="entry name" value="PfkB"/>
    <property type="match status" value="1"/>
</dbReference>
<feature type="domain" description="Carbohydrate kinase PfkB" evidence="4">
    <location>
        <begin position="57"/>
        <end position="315"/>
    </location>
</feature>
<keyword evidence="3 5" id="KW-0418">Kinase</keyword>
<dbReference type="InterPro" id="IPR011611">
    <property type="entry name" value="PfkB_dom"/>
</dbReference>
<gene>
    <name evidence="5" type="primary">ydjH</name>
    <name evidence="5" type="ORF">Pan14r_42840</name>
</gene>
<dbReference type="SUPFAM" id="SSF53613">
    <property type="entry name" value="Ribokinase-like"/>
    <property type="match status" value="1"/>
</dbReference>
<keyword evidence="6" id="KW-1185">Reference proteome</keyword>
<dbReference type="AlphaFoldDB" id="A0A5C5Y8G8"/>
<dbReference type="EC" id="2.7.1.-" evidence="5"/>
<comment type="similarity">
    <text evidence="1">Belongs to the carbohydrate kinase PfkB family.</text>
</comment>
<dbReference type="PANTHER" id="PTHR43320">
    <property type="entry name" value="SUGAR KINASE"/>
    <property type="match status" value="1"/>
</dbReference>
<dbReference type="InterPro" id="IPR052700">
    <property type="entry name" value="Carb_kinase_PfkB-like"/>
</dbReference>
<reference evidence="5 6" key="1">
    <citation type="submission" date="2019-02" db="EMBL/GenBank/DDBJ databases">
        <title>Deep-cultivation of Planctomycetes and their phenomic and genomic characterization uncovers novel biology.</title>
        <authorList>
            <person name="Wiegand S."/>
            <person name="Jogler M."/>
            <person name="Boedeker C."/>
            <person name="Pinto D."/>
            <person name="Vollmers J."/>
            <person name="Rivas-Marin E."/>
            <person name="Kohn T."/>
            <person name="Peeters S.H."/>
            <person name="Heuer A."/>
            <person name="Rast P."/>
            <person name="Oberbeckmann S."/>
            <person name="Bunk B."/>
            <person name="Jeske O."/>
            <person name="Meyerdierks A."/>
            <person name="Storesund J.E."/>
            <person name="Kallscheuer N."/>
            <person name="Luecker S."/>
            <person name="Lage O.M."/>
            <person name="Pohl T."/>
            <person name="Merkel B.J."/>
            <person name="Hornburger P."/>
            <person name="Mueller R.-W."/>
            <person name="Bruemmer F."/>
            <person name="Labrenz M."/>
            <person name="Spormann A.M."/>
            <person name="Op Den Camp H."/>
            <person name="Overmann J."/>
            <person name="Amann R."/>
            <person name="Jetten M.S.M."/>
            <person name="Mascher T."/>
            <person name="Medema M.H."/>
            <person name="Devos D.P."/>
            <person name="Kaster A.-K."/>
            <person name="Ovreas L."/>
            <person name="Rohde M."/>
            <person name="Galperin M.Y."/>
            <person name="Jogler C."/>
        </authorList>
    </citation>
    <scope>NUCLEOTIDE SEQUENCE [LARGE SCALE GENOMIC DNA]</scope>
    <source>
        <strain evidence="5 6">Pan14r</strain>
    </source>
</reference>
<evidence type="ECO:0000256" key="2">
    <source>
        <dbReference type="ARBA" id="ARBA00022679"/>
    </source>
</evidence>
<dbReference type="InterPro" id="IPR029056">
    <property type="entry name" value="Ribokinase-like"/>
</dbReference>
<dbReference type="GO" id="GO:0016301">
    <property type="term" value="F:kinase activity"/>
    <property type="evidence" value="ECO:0007669"/>
    <property type="project" value="UniProtKB-KW"/>
</dbReference>
<dbReference type="RefSeq" id="WP_145294014.1">
    <property type="nucleotide sequence ID" value="NZ_CP036319.1"/>
</dbReference>
<sequence>MTKYDVFALGNALVDIQARVGDAILSELELDKGVMTLVDDDRQAAVLKAVDGTPLNRCAGGSAANTVVALADFGGSAAFLGKIGQDEIGDFFLDDMRKLGIGIDVEPTEGVRTGTCAILITEDAQRTMLTNLGASATLSDQDVTDDMIRQSKYVYVEGYLLPGDGTKQAAYRTMELAKQHGVKVAFTASDPFLVNMIRDEIWDLITGPVDLFFCNEEEAKSLTGEEDPIVAAGKIHEHCENVALTLGPKGSIIMHGGEAFPIEGVVVDAVDTTGAGDMYAGAMLYGITSGMNWRQAGHLASHAAARIVSQMGARLGQKFTAEEIESFGKLPV</sequence>
<evidence type="ECO:0000259" key="4">
    <source>
        <dbReference type="Pfam" id="PF00294"/>
    </source>
</evidence>
<evidence type="ECO:0000313" key="5">
    <source>
        <dbReference type="EMBL" id="TWT71967.1"/>
    </source>
</evidence>
<protein>
    <submittedName>
        <fullName evidence="5">Putative sugar kinase YdjH</fullName>
        <ecNumber evidence="5">2.7.1.-</ecNumber>
    </submittedName>
</protein>
<name>A0A5C5Y8G8_9PLAN</name>
<dbReference type="InterPro" id="IPR002173">
    <property type="entry name" value="Carboh/pur_kinase_PfkB_CS"/>
</dbReference>
<dbReference type="PANTHER" id="PTHR43320:SF3">
    <property type="entry name" value="CARBOHYDRATE KINASE PFKB DOMAIN-CONTAINING PROTEIN"/>
    <property type="match status" value="1"/>
</dbReference>
<evidence type="ECO:0000313" key="6">
    <source>
        <dbReference type="Proteomes" id="UP000317238"/>
    </source>
</evidence>
<organism evidence="5 6">
    <name type="scientific">Crateriforma conspicua</name>
    <dbReference type="NCBI Taxonomy" id="2527996"/>
    <lineage>
        <taxon>Bacteria</taxon>
        <taxon>Pseudomonadati</taxon>
        <taxon>Planctomycetota</taxon>
        <taxon>Planctomycetia</taxon>
        <taxon>Planctomycetales</taxon>
        <taxon>Planctomycetaceae</taxon>
        <taxon>Crateriforma</taxon>
    </lineage>
</organism>
<dbReference type="OrthoDB" id="9775849at2"/>
<keyword evidence="2 5" id="KW-0808">Transferase</keyword>
<dbReference type="EMBL" id="SJPL01000001">
    <property type="protein sequence ID" value="TWT71967.1"/>
    <property type="molecule type" value="Genomic_DNA"/>
</dbReference>
<accession>A0A5C5Y8G8</accession>
<dbReference type="Gene3D" id="3.40.1190.20">
    <property type="match status" value="1"/>
</dbReference>
<comment type="caution">
    <text evidence="5">The sequence shown here is derived from an EMBL/GenBank/DDBJ whole genome shotgun (WGS) entry which is preliminary data.</text>
</comment>
<dbReference type="PROSITE" id="PS00584">
    <property type="entry name" value="PFKB_KINASES_2"/>
    <property type="match status" value="1"/>
</dbReference>
<evidence type="ECO:0000256" key="3">
    <source>
        <dbReference type="ARBA" id="ARBA00022777"/>
    </source>
</evidence>
<proteinExistence type="inferred from homology"/>